<organism evidence="1 2">
    <name type="scientific">Roseateles chitinivorans</name>
    <dbReference type="NCBI Taxonomy" id="2917965"/>
    <lineage>
        <taxon>Bacteria</taxon>
        <taxon>Pseudomonadati</taxon>
        <taxon>Pseudomonadota</taxon>
        <taxon>Betaproteobacteria</taxon>
        <taxon>Burkholderiales</taxon>
        <taxon>Sphaerotilaceae</taxon>
        <taxon>Roseateles</taxon>
    </lineage>
</organism>
<sequence length="84" mass="9983">MKLEHYVDRRRGRQTTLARDLGVDPQLVWQWSRGVRPVPVIRCVAIELATKRQVMRWDLRPDDWWEHWPELVGTKGAPRLQQAA</sequence>
<dbReference type="GO" id="GO:0003677">
    <property type="term" value="F:DNA binding"/>
    <property type="evidence" value="ECO:0007669"/>
    <property type="project" value="InterPro"/>
</dbReference>
<dbReference type="RefSeq" id="WP_099862868.1">
    <property type="nucleotide sequence ID" value="NZ_PEOG01000050.1"/>
</dbReference>
<evidence type="ECO:0008006" key="3">
    <source>
        <dbReference type="Google" id="ProtNLM"/>
    </source>
</evidence>
<comment type="caution">
    <text evidence="1">The sequence shown here is derived from an EMBL/GenBank/DDBJ whole genome shotgun (WGS) entry which is preliminary data.</text>
</comment>
<protein>
    <recommendedName>
        <fullName evidence="3">Helix-turn-helix domain-containing protein</fullName>
    </recommendedName>
</protein>
<dbReference type="OrthoDB" id="6446140at2"/>
<dbReference type="InterPro" id="IPR010982">
    <property type="entry name" value="Lambda_DNA-bd_dom_sf"/>
</dbReference>
<accession>A0A2G9C8E9</accession>
<proteinExistence type="predicted"/>
<dbReference type="Gene3D" id="1.10.260.40">
    <property type="entry name" value="lambda repressor-like DNA-binding domains"/>
    <property type="match status" value="1"/>
</dbReference>
<name>A0A2G9C8E9_9BURK</name>
<gene>
    <name evidence="1" type="ORF">CS062_17415</name>
</gene>
<dbReference type="Pfam" id="PF15943">
    <property type="entry name" value="YdaS_toxin"/>
    <property type="match status" value="1"/>
</dbReference>
<dbReference type="InterPro" id="IPR031856">
    <property type="entry name" value="YdaS_toxin-like"/>
</dbReference>
<dbReference type="Proteomes" id="UP000231501">
    <property type="component" value="Unassembled WGS sequence"/>
</dbReference>
<keyword evidence="2" id="KW-1185">Reference proteome</keyword>
<dbReference type="EMBL" id="PEOG01000050">
    <property type="protein sequence ID" value="PIM51904.1"/>
    <property type="molecule type" value="Genomic_DNA"/>
</dbReference>
<evidence type="ECO:0000313" key="2">
    <source>
        <dbReference type="Proteomes" id="UP000231501"/>
    </source>
</evidence>
<reference evidence="1 2" key="1">
    <citation type="submission" date="2017-11" db="EMBL/GenBank/DDBJ databases">
        <title>Draft genome sequence of Mitsuaria sp. HWN-4.</title>
        <authorList>
            <person name="Gundlapally S.R."/>
        </authorList>
    </citation>
    <scope>NUCLEOTIDE SEQUENCE [LARGE SCALE GENOMIC DNA]</scope>
    <source>
        <strain evidence="1 2">HWN-4</strain>
    </source>
</reference>
<evidence type="ECO:0000313" key="1">
    <source>
        <dbReference type="EMBL" id="PIM51904.1"/>
    </source>
</evidence>
<dbReference type="SUPFAM" id="SSF47413">
    <property type="entry name" value="lambda repressor-like DNA-binding domains"/>
    <property type="match status" value="1"/>
</dbReference>
<dbReference type="AlphaFoldDB" id="A0A2G9C8E9"/>